<protein>
    <submittedName>
        <fullName evidence="1">Uncharacterized protein</fullName>
    </submittedName>
</protein>
<evidence type="ECO:0000313" key="1">
    <source>
        <dbReference type="EMBL" id="SNT32135.1"/>
    </source>
</evidence>
<organism evidence="1 2">
    <name type="scientific">Noviherbaspirillum humi</name>
    <dbReference type="NCBI Taxonomy" id="1688639"/>
    <lineage>
        <taxon>Bacteria</taxon>
        <taxon>Pseudomonadati</taxon>
        <taxon>Pseudomonadota</taxon>
        <taxon>Betaproteobacteria</taxon>
        <taxon>Burkholderiales</taxon>
        <taxon>Oxalobacteraceae</taxon>
        <taxon>Noviherbaspirillum</taxon>
    </lineage>
</organism>
<dbReference type="Proteomes" id="UP000198284">
    <property type="component" value="Unassembled WGS sequence"/>
</dbReference>
<name>A0A239LP52_9BURK</name>
<keyword evidence="2" id="KW-1185">Reference proteome</keyword>
<accession>A0A239LP52</accession>
<dbReference type="AlphaFoldDB" id="A0A239LP52"/>
<evidence type="ECO:0000313" key="2">
    <source>
        <dbReference type="Proteomes" id="UP000198284"/>
    </source>
</evidence>
<dbReference type="EMBL" id="FZOT01000025">
    <property type="protein sequence ID" value="SNT32135.1"/>
    <property type="molecule type" value="Genomic_DNA"/>
</dbReference>
<reference evidence="1 2" key="1">
    <citation type="submission" date="2017-06" db="EMBL/GenBank/DDBJ databases">
        <authorList>
            <person name="Kim H.J."/>
            <person name="Triplett B.A."/>
        </authorList>
    </citation>
    <scope>NUCLEOTIDE SEQUENCE [LARGE SCALE GENOMIC DNA]</scope>
    <source>
        <strain evidence="1 2">U15</strain>
    </source>
</reference>
<gene>
    <name evidence="1" type="ORF">SAMN06265795_1253</name>
</gene>
<proteinExistence type="predicted"/>
<sequence>MIVDIHSPKFLIRLAFLVALLIQFRVYANESVKPNICNSFANGKPKAVLLNSAGHAVSKIDLGNVSIHTSTFDGNFFISNSNYRLIVYPKRLEIREGCSNATCFFKKAAKPRCQGTSEFELSAGINPRNFRPGVFASSLMISFFDPRLINPEAVEIKLLFDEKIVGSLSLPWVEIENSDSLENELRFLSKGSINQIEISVINSGTESVSLMSWQTDPITAPDLLIADASCSGRTLGPKETCRFFLRKTSQGKPQGKVYHWLLPTNFIESSLHLTVIQNTSENPRVSSKFK</sequence>